<dbReference type="RefSeq" id="WP_090059996.1">
    <property type="nucleotide sequence ID" value="NZ_FNCC01000026.1"/>
</dbReference>
<dbReference type="AlphaFoldDB" id="A0A1G8D577"/>
<protein>
    <submittedName>
        <fullName evidence="2">Uncharacterized protein</fullName>
    </submittedName>
</protein>
<gene>
    <name evidence="2" type="ORF">SAMN05216553_12631</name>
</gene>
<name>A0A1G8D577_9PSEU</name>
<dbReference type="STRING" id="200378.SAMN05216553_12631"/>
<feature type="region of interest" description="Disordered" evidence="1">
    <location>
        <begin position="166"/>
        <end position="247"/>
    </location>
</feature>
<evidence type="ECO:0000313" key="3">
    <source>
        <dbReference type="Proteomes" id="UP000199623"/>
    </source>
</evidence>
<dbReference type="OrthoDB" id="9951236at2"/>
<feature type="compositionally biased region" description="Polar residues" evidence="1">
    <location>
        <begin position="232"/>
        <end position="247"/>
    </location>
</feature>
<evidence type="ECO:0000256" key="1">
    <source>
        <dbReference type="SAM" id="MobiDB-lite"/>
    </source>
</evidence>
<keyword evidence="3" id="KW-1185">Reference proteome</keyword>
<organism evidence="2 3">
    <name type="scientific">Lentzea fradiae</name>
    <dbReference type="NCBI Taxonomy" id="200378"/>
    <lineage>
        <taxon>Bacteria</taxon>
        <taxon>Bacillati</taxon>
        <taxon>Actinomycetota</taxon>
        <taxon>Actinomycetes</taxon>
        <taxon>Pseudonocardiales</taxon>
        <taxon>Pseudonocardiaceae</taxon>
        <taxon>Lentzea</taxon>
    </lineage>
</organism>
<accession>A0A1G8D577</accession>
<evidence type="ECO:0000313" key="2">
    <source>
        <dbReference type="EMBL" id="SDH52896.1"/>
    </source>
</evidence>
<sequence length="247" mass="27156">MINLFNKIRQARSARSKKRAEADLRNLDGDLGLLMPPPYDMSDEELERGRQEVDDLMSRLQPGGLDAGSREVLFNLINDWLDVAVARLDGERDERQAVAEILIGLARTEVARIKPLYDSKLTRCLHTREALDAAFRDLTGKETKQLEDSAPIRFDQRKVGSTLGQVENEDFGPVPGWATSSIVEGDDPGAPRGGKRIESDPTAARDGAPQDRTVVGDGDAATVRRMFPLAGENTTTSPATNHNHGNR</sequence>
<reference evidence="3" key="1">
    <citation type="submission" date="2016-10" db="EMBL/GenBank/DDBJ databases">
        <authorList>
            <person name="Varghese N."/>
            <person name="Submissions S."/>
        </authorList>
    </citation>
    <scope>NUCLEOTIDE SEQUENCE [LARGE SCALE GENOMIC DNA]</scope>
    <source>
        <strain evidence="3">CGMCC 4.3506</strain>
    </source>
</reference>
<dbReference type="Proteomes" id="UP000199623">
    <property type="component" value="Unassembled WGS sequence"/>
</dbReference>
<proteinExistence type="predicted"/>
<dbReference type="EMBL" id="FNCC01000026">
    <property type="protein sequence ID" value="SDH52896.1"/>
    <property type="molecule type" value="Genomic_DNA"/>
</dbReference>